<sequence>MELGPLLEIVRARALEIVATLFGIVSVWLSTRENIWSWPTALVNVLLSVPVYFAARLYSDMGLQVVYAALSVYGWYEWLHGGENRTELPVSRTPRQQVPLLVLVGVVTAAILGTIAARLTNASWPYLDASLTAASLVAQWMMTRKLLENWAVWIAVDIVYVPLLAYKHLYEFAVLYVIFLGLAIAGHVEWRRSLREHRGALTLAPASPD</sequence>
<keyword evidence="6" id="KW-1003">Cell membrane</keyword>
<dbReference type="NCBIfam" id="TIGR01528">
    <property type="entry name" value="NMN_trans_PnuC"/>
    <property type="match status" value="1"/>
</dbReference>
<dbReference type="InParanoid" id="W0RB30"/>
<dbReference type="InterPro" id="IPR006419">
    <property type="entry name" value="NMN_transpt_PnuC"/>
</dbReference>
<dbReference type="AlphaFoldDB" id="W0RB30"/>
<gene>
    <name evidence="11" type="ORF">J421_0752</name>
</gene>
<dbReference type="EMBL" id="CP007128">
    <property type="protein sequence ID" value="AHG88289.1"/>
    <property type="molecule type" value="Genomic_DNA"/>
</dbReference>
<evidence type="ECO:0000256" key="8">
    <source>
        <dbReference type="ARBA" id="ARBA00022989"/>
    </source>
</evidence>
<comment type="function">
    <text evidence="1">Required for nicotinamide riboside transport across the inner membrane.</text>
</comment>
<evidence type="ECO:0000313" key="11">
    <source>
        <dbReference type="EMBL" id="AHG88289.1"/>
    </source>
</evidence>
<keyword evidence="9 10" id="KW-0472">Membrane</keyword>
<organism evidence="11 12">
    <name type="scientific">Gemmatirosa kalamazoonensis</name>
    <dbReference type="NCBI Taxonomy" id="861299"/>
    <lineage>
        <taxon>Bacteria</taxon>
        <taxon>Pseudomonadati</taxon>
        <taxon>Gemmatimonadota</taxon>
        <taxon>Gemmatimonadia</taxon>
        <taxon>Gemmatimonadales</taxon>
        <taxon>Gemmatimonadaceae</taxon>
        <taxon>Gemmatirosa</taxon>
    </lineage>
</organism>
<dbReference type="RefSeq" id="WP_025409833.1">
    <property type="nucleotide sequence ID" value="NZ_CP007128.1"/>
</dbReference>
<feature type="transmembrane region" description="Helical" evidence="10">
    <location>
        <begin position="100"/>
        <end position="117"/>
    </location>
</feature>
<dbReference type="OrthoDB" id="9791248at2"/>
<keyword evidence="7 10" id="KW-0812">Transmembrane</keyword>
<dbReference type="Proteomes" id="UP000019151">
    <property type="component" value="Chromosome"/>
</dbReference>
<dbReference type="GO" id="GO:0005886">
    <property type="term" value="C:plasma membrane"/>
    <property type="evidence" value="ECO:0007669"/>
    <property type="project" value="UniProtKB-SubCell"/>
</dbReference>
<feature type="transmembrane region" description="Helical" evidence="10">
    <location>
        <begin position="12"/>
        <end position="29"/>
    </location>
</feature>
<keyword evidence="12" id="KW-1185">Reference proteome</keyword>
<evidence type="ECO:0000256" key="9">
    <source>
        <dbReference type="ARBA" id="ARBA00023136"/>
    </source>
</evidence>
<evidence type="ECO:0000256" key="2">
    <source>
        <dbReference type="ARBA" id="ARBA00004651"/>
    </source>
</evidence>
<evidence type="ECO:0000256" key="3">
    <source>
        <dbReference type="ARBA" id="ARBA00006669"/>
    </source>
</evidence>
<dbReference type="HOGENOM" id="CLU_076589_2_0_0"/>
<accession>W0RB30</accession>
<feature type="transmembrane region" description="Helical" evidence="10">
    <location>
        <begin position="36"/>
        <end position="55"/>
    </location>
</feature>
<comment type="similarity">
    <text evidence="3">Belongs to the nicotinamide ribonucleoside (NR) uptake permease (TC 4.B.1) family.</text>
</comment>
<evidence type="ECO:0000256" key="7">
    <source>
        <dbReference type="ARBA" id="ARBA00022692"/>
    </source>
</evidence>
<evidence type="ECO:0000256" key="5">
    <source>
        <dbReference type="ARBA" id="ARBA00022448"/>
    </source>
</evidence>
<evidence type="ECO:0000256" key="6">
    <source>
        <dbReference type="ARBA" id="ARBA00022475"/>
    </source>
</evidence>
<comment type="subcellular location">
    <subcellularLocation>
        <location evidence="2">Cell membrane</location>
        <topology evidence="2">Multi-pass membrane protein</topology>
    </subcellularLocation>
</comment>
<reference evidence="11 12" key="1">
    <citation type="journal article" date="2014" name="Genome Announc.">
        <title>Genome Sequence and Methylome of Soil Bacterium Gemmatirosa kalamazoonensis KBS708T, a Member of the Rarely Cultivated Gemmatimonadetes Phylum.</title>
        <authorList>
            <person name="Debruyn J.M."/>
            <person name="Radosevich M."/>
            <person name="Wommack K.E."/>
            <person name="Polson S.W."/>
            <person name="Hauser L.J."/>
            <person name="Fawaz M.N."/>
            <person name="Korlach J."/>
            <person name="Tsai Y.C."/>
        </authorList>
    </citation>
    <scope>NUCLEOTIDE SEQUENCE [LARGE SCALE GENOMIC DNA]</scope>
    <source>
        <strain evidence="11 12">KBS708</strain>
    </source>
</reference>
<dbReference type="PANTHER" id="PTHR36122:SF2">
    <property type="entry name" value="NICOTINAMIDE RIBOSIDE TRANSPORTER PNUC"/>
    <property type="match status" value="1"/>
</dbReference>
<keyword evidence="5" id="KW-0813">Transport</keyword>
<dbReference type="PANTHER" id="PTHR36122">
    <property type="entry name" value="NICOTINAMIDE RIBOSIDE TRANSPORTER PNUC"/>
    <property type="match status" value="1"/>
</dbReference>
<evidence type="ECO:0000313" key="12">
    <source>
        <dbReference type="Proteomes" id="UP000019151"/>
    </source>
</evidence>
<feature type="transmembrane region" description="Helical" evidence="10">
    <location>
        <begin position="61"/>
        <end position="79"/>
    </location>
</feature>
<evidence type="ECO:0000256" key="1">
    <source>
        <dbReference type="ARBA" id="ARBA00002672"/>
    </source>
</evidence>
<dbReference type="GO" id="GO:0034257">
    <property type="term" value="F:nicotinamide riboside transmembrane transporter activity"/>
    <property type="evidence" value="ECO:0007669"/>
    <property type="project" value="InterPro"/>
</dbReference>
<proteinExistence type="inferred from homology"/>
<keyword evidence="8 10" id="KW-1133">Transmembrane helix</keyword>
<evidence type="ECO:0000256" key="10">
    <source>
        <dbReference type="SAM" id="Phobius"/>
    </source>
</evidence>
<dbReference type="STRING" id="861299.J421_0752"/>
<name>W0RB30_9BACT</name>
<protein>
    <recommendedName>
        <fullName evidence="4">Nicotinamide riboside transporter PnuC</fullName>
    </recommendedName>
</protein>
<dbReference type="eggNOG" id="COG3201">
    <property type="taxonomic scope" value="Bacteria"/>
</dbReference>
<evidence type="ECO:0000256" key="4">
    <source>
        <dbReference type="ARBA" id="ARBA00017522"/>
    </source>
</evidence>
<feature type="transmembrane region" description="Helical" evidence="10">
    <location>
        <begin position="172"/>
        <end position="190"/>
    </location>
</feature>
<dbReference type="Pfam" id="PF04973">
    <property type="entry name" value="NMN_transporter"/>
    <property type="match status" value="1"/>
</dbReference>
<dbReference type="KEGG" id="gba:J421_0752"/>